<gene>
    <name evidence="3 5" type="primary">smpB</name>
    <name evidence="5" type="ORF">MRX98_02925</name>
</gene>
<comment type="similarity">
    <text evidence="3">Belongs to the SmpB family.</text>
</comment>
<comment type="subcellular location">
    <subcellularLocation>
        <location evidence="3">Cytoplasm</location>
    </subcellularLocation>
    <text evidence="3">The tmRNA-SmpB complex associates with stalled 70S ribosomes.</text>
</comment>
<protein>
    <recommendedName>
        <fullName evidence="3">SsrA-binding protein</fullName>
    </recommendedName>
    <alternativeName>
        <fullName evidence="3">Small protein B</fullName>
    </alternativeName>
</protein>
<dbReference type="GO" id="GO:0005829">
    <property type="term" value="C:cytosol"/>
    <property type="evidence" value="ECO:0007669"/>
    <property type="project" value="TreeGrafter"/>
</dbReference>
<dbReference type="GO" id="GO:0070929">
    <property type="term" value="P:trans-translation"/>
    <property type="evidence" value="ECO:0007669"/>
    <property type="project" value="UniProtKB-UniRule"/>
</dbReference>
<dbReference type="NCBIfam" id="TIGR00086">
    <property type="entry name" value="smpB"/>
    <property type="match status" value="1"/>
</dbReference>
<proteinExistence type="inferred from homology"/>
<dbReference type="AlphaFoldDB" id="A0AA41UHD9"/>
<evidence type="ECO:0000256" key="1">
    <source>
        <dbReference type="ARBA" id="ARBA00022490"/>
    </source>
</evidence>
<dbReference type="CDD" id="cd09294">
    <property type="entry name" value="SmpB"/>
    <property type="match status" value="1"/>
</dbReference>
<dbReference type="InterPro" id="IPR020081">
    <property type="entry name" value="SsrA-bd_prot_CS"/>
</dbReference>
<evidence type="ECO:0000313" key="5">
    <source>
        <dbReference type="EMBL" id="MCJ8499515.1"/>
    </source>
</evidence>
<sequence>MPKDHIKLIADNRKARHDYFIEDEFEAGLVLTGTEVKSLRQGRANLKDAYARIKKGEVWVHQMHISPYTFAYYDNHDPLRVRKLLLHRHEIKQLYGKMNEKGYALIPLRLYFRDGKVKLQLALAKGKKKYDKRDSIRRRDEQRDLDRQRKEYK</sequence>
<dbReference type="GO" id="GO:0003723">
    <property type="term" value="F:RNA binding"/>
    <property type="evidence" value="ECO:0007669"/>
    <property type="project" value="UniProtKB-UniRule"/>
</dbReference>
<dbReference type="EMBL" id="JALJRB010000002">
    <property type="protein sequence ID" value="MCJ8499515.1"/>
    <property type="molecule type" value="Genomic_DNA"/>
</dbReference>
<dbReference type="NCBIfam" id="NF003843">
    <property type="entry name" value="PRK05422.1"/>
    <property type="match status" value="1"/>
</dbReference>
<organism evidence="5 6">
    <name type="scientific">Desulfatitalea alkaliphila</name>
    <dbReference type="NCBI Taxonomy" id="2929485"/>
    <lineage>
        <taxon>Bacteria</taxon>
        <taxon>Pseudomonadati</taxon>
        <taxon>Thermodesulfobacteriota</taxon>
        <taxon>Desulfobacteria</taxon>
        <taxon>Desulfobacterales</taxon>
        <taxon>Desulfosarcinaceae</taxon>
        <taxon>Desulfatitalea</taxon>
    </lineage>
</organism>
<name>A0AA41UHD9_9BACT</name>
<evidence type="ECO:0000313" key="6">
    <source>
        <dbReference type="Proteomes" id="UP001165427"/>
    </source>
</evidence>
<dbReference type="PROSITE" id="PS01317">
    <property type="entry name" value="SSRP"/>
    <property type="match status" value="1"/>
</dbReference>
<reference evidence="5" key="1">
    <citation type="submission" date="2022-04" db="EMBL/GenBank/DDBJ databases">
        <title>Desulfatitalea alkaliphila sp. nov., a novel anaerobic sulfate-reducing bacterium isolated from terrestrial mud volcano, Taman Peninsula, Russia.</title>
        <authorList>
            <person name="Khomyakova M.A."/>
            <person name="Merkel A.Y."/>
            <person name="Slobodkin A.I."/>
        </authorList>
    </citation>
    <scope>NUCLEOTIDE SEQUENCE</scope>
    <source>
        <strain evidence="5">M08but</strain>
    </source>
</reference>
<keyword evidence="2 3" id="KW-0694">RNA-binding</keyword>
<dbReference type="SUPFAM" id="SSF74982">
    <property type="entry name" value="Small protein B (SmpB)"/>
    <property type="match status" value="1"/>
</dbReference>
<dbReference type="Pfam" id="PF01668">
    <property type="entry name" value="SmpB"/>
    <property type="match status" value="1"/>
</dbReference>
<evidence type="ECO:0000256" key="4">
    <source>
        <dbReference type="SAM" id="MobiDB-lite"/>
    </source>
</evidence>
<accession>A0AA41UHD9</accession>
<keyword evidence="1 3" id="KW-0963">Cytoplasm</keyword>
<comment type="function">
    <text evidence="3">Required for rescue of stalled ribosomes mediated by trans-translation. Binds to transfer-messenger RNA (tmRNA), required for stable association of tmRNA with ribosomes. tmRNA and SmpB together mimic tRNA shape, replacing the anticodon stem-loop with SmpB. tmRNA is encoded by the ssrA gene; the 2 termini fold to resemble tRNA(Ala) and it encodes a 'tag peptide', a short internal open reading frame. During trans-translation Ala-aminoacylated tmRNA acts like a tRNA, entering the A-site of stalled ribosomes, displacing the stalled mRNA. The ribosome then switches to translate the ORF on the tmRNA; the nascent peptide is terminated with the 'tag peptide' encoded by the tmRNA and targeted for degradation. The ribosome is freed to recommence translation, which seems to be the essential function of trans-translation.</text>
</comment>
<dbReference type="RefSeq" id="WP_246902875.1">
    <property type="nucleotide sequence ID" value="NZ_JALJRB010000002.1"/>
</dbReference>
<comment type="caution">
    <text evidence="5">The sequence shown here is derived from an EMBL/GenBank/DDBJ whole genome shotgun (WGS) entry which is preliminary data.</text>
</comment>
<evidence type="ECO:0000256" key="3">
    <source>
        <dbReference type="HAMAP-Rule" id="MF_00023"/>
    </source>
</evidence>
<dbReference type="HAMAP" id="MF_00023">
    <property type="entry name" value="SmpB"/>
    <property type="match status" value="1"/>
</dbReference>
<dbReference type="Proteomes" id="UP001165427">
    <property type="component" value="Unassembled WGS sequence"/>
</dbReference>
<feature type="compositionally biased region" description="Basic and acidic residues" evidence="4">
    <location>
        <begin position="131"/>
        <end position="153"/>
    </location>
</feature>
<dbReference type="InterPro" id="IPR000037">
    <property type="entry name" value="SsrA-bd_prot"/>
</dbReference>
<dbReference type="PANTHER" id="PTHR30308:SF2">
    <property type="entry name" value="SSRA-BINDING PROTEIN"/>
    <property type="match status" value="1"/>
</dbReference>
<feature type="region of interest" description="Disordered" evidence="4">
    <location>
        <begin position="128"/>
        <end position="153"/>
    </location>
</feature>
<dbReference type="GO" id="GO:0070930">
    <property type="term" value="P:trans-translation-dependent protein tagging"/>
    <property type="evidence" value="ECO:0007669"/>
    <property type="project" value="TreeGrafter"/>
</dbReference>
<dbReference type="Gene3D" id="2.40.280.10">
    <property type="match status" value="1"/>
</dbReference>
<dbReference type="InterPro" id="IPR023620">
    <property type="entry name" value="SmpB"/>
</dbReference>
<keyword evidence="6" id="KW-1185">Reference proteome</keyword>
<evidence type="ECO:0000256" key="2">
    <source>
        <dbReference type="ARBA" id="ARBA00022884"/>
    </source>
</evidence>
<dbReference type="PANTHER" id="PTHR30308">
    <property type="entry name" value="TMRNA-BINDING COMPONENT OF TRANS-TRANSLATION TAGGING COMPLEX"/>
    <property type="match status" value="1"/>
</dbReference>